<sequence>MASLKDIANELNLSIPLVSKVLSGRMGTTGCSEENRLAILAKAKELGYKPNILARALRNGKTGSIGVFVHPLGAPGSDLVERLLMGLSTQANFREQRLCLSFYETDNEFLQRFGKTARAEIDGLLITGIYHPDLADLYKEIEESGIPIVTLYKNAEKQPGSINVYCDDFQVGYLPTKHLLENGCRKIAHIRSMEARYQGYLKALDEHGVLEDCALVFDAIERYDMDSGREAVLHWLENGIEFDGLVAESDHQAYGGINELLAHGKKVPDDVKVFGVDDSPVCSLCPIPISSVSQQVQEIGALAIDTLIKRIAGDPTESIEVAPELRLRSSTGN</sequence>
<evidence type="ECO:0000313" key="6">
    <source>
        <dbReference type="Proteomes" id="UP000366872"/>
    </source>
</evidence>
<evidence type="ECO:0000256" key="2">
    <source>
        <dbReference type="ARBA" id="ARBA00023125"/>
    </source>
</evidence>
<dbReference type="PANTHER" id="PTHR30146">
    <property type="entry name" value="LACI-RELATED TRANSCRIPTIONAL REPRESSOR"/>
    <property type="match status" value="1"/>
</dbReference>
<reference evidence="5 6" key="1">
    <citation type="submission" date="2019-04" db="EMBL/GenBank/DDBJ databases">
        <authorList>
            <person name="Van Vliet M D."/>
        </authorList>
    </citation>
    <scope>NUCLEOTIDE SEQUENCE [LARGE SCALE GENOMIC DNA]</scope>
    <source>
        <strain evidence="5 6">F1</strain>
    </source>
</reference>
<dbReference type="Pfam" id="PF13377">
    <property type="entry name" value="Peripla_BP_3"/>
    <property type="match status" value="1"/>
</dbReference>
<dbReference type="GO" id="GO:0000976">
    <property type="term" value="F:transcription cis-regulatory region binding"/>
    <property type="evidence" value="ECO:0007669"/>
    <property type="project" value="TreeGrafter"/>
</dbReference>
<dbReference type="PROSITE" id="PS50932">
    <property type="entry name" value="HTH_LACI_2"/>
    <property type="match status" value="1"/>
</dbReference>
<protein>
    <submittedName>
        <fullName evidence="5">HTH-type transcriptional regulator DegA</fullName>
    </submittedName>
</protein>
<keyword evidence="3" id="KW-0804">Transcription</keyword>
<dbReference type="InterPro" id="IPR010982">
    <property type="entry name" value="Lambda_DNA-bd_dom_sf"/>
</dbReference>
<evidence type="ECO:0000256" key="1">
    <source>
        <dbReference type="ARBA" id="ARBA00023015"/>
    </source>
</evidence>
<dbReference type="Gene3D" id="3.40.50.2300">
    <property type="match status" value="2"/>
</dbReference>
<proteinExistence type="predicted"/>
<dbReference type="CDD" id="cd06267">
    <property type="entry name" value="PBP1_LacI_sugar_binding-like"/>
    <property type="match status" value="1"/>
</dbReference>
<evidence type="ECO:0000256" key="3">
    <source>
        <dbReference type="ARBA" id="ARBA00023163"/>
    </source>
</evidence>
<gene>
    <name evidence="5" type="primary">degA_1</name>
    <name evidence="5" type="ORF">PDESU_01065</name>
</gene>
<name>A0A6C2TY18_PONDE</name>
<dbReference type="PANTHER" id="PTHR30146:SF109">
    <property type="entry name" value="HTH-TYPE TRANSCRIPTIONAL REGULATOR GALS"/>
    <property type="match status" value="1"/>
</dbReference>
<accession>A0A6C2TY18</accession>
<dbReference type="GO" id="GO:0003700">
    <property type="term" value="F:DNA-binding transcription factor activity"/>
    <property type="evidence" value="ECO:0007669"/>
    <property type="project" value="TreeGrafter"/>
</dbReference>
<dbReference type="SUPFAM" id="SSF47413">
    <property type="entry name" value="lambda repressor-like DNA-binding domains"/>
    <property type="match status" value="1"/>
</dbReference>
<dbReference type="SUPFAM" id="SSF53822">
    <property type="entry name" value="Periplasmic binding protein-like I"/>
    <property type="match status" value="1"/>
</dbReference>
<organism evidence="5 6">
    <name type="scientific">Pontiella desulfatans</name>
    <dbReference type="NCBI Taxonomy" id="2750659"/>
    <lineage>
        <taxon>Bacteria</taxon>
        <taxon>Pseudomonadati</taxon>
        <taxon>Kiritimatiellota</taxon>
        <taxon>Kiritimatiellia</taxon>
        <taxon>Kiritimatiellales</taxon>
        <taxon>Pontiellaceae</taxon>
        <taxon>Pontiella</taxon>
    </lineage>
</organism>
<dbReference type="SMART" id="SM00354">
    <property type="entry name" value="HTH_LACI"/>
    <property type="match status" value="1"/>
</dbReference>
<dbReference type="CDD" id="cd01392">
    <property type="entry name" value="HTH_LacI"/>
    <property type="match status" value="1"/>
</dbReference>
<keyword evidence="6" id="KW-1185">Reference proteome</keyword>
<dbReference type="Proteomes" id="UP000366872">
    <property type="component" value="Unassembled WGS sequence"/>
</dbReference>
<dbReference type="InterPro" id="IPR000843">
    <property type="entry name" value="HTH_LacI"/>
</dbReference>
<dbReference type="InterPro" id="IPR046335">
    <property type="entry name" value="LacI/GalR-like_sensor"/>
</dbReference>
<dbReference type="InterPro" id="IPR028082">
    <property type="entry name" value="Peripla_BP_I"/>
</dbReference>
<evidence type="ECO:0000313" key="5">
    <source>
        <dbReference type="EMBL" id="VGO12512.1"/>
    </source>
</evidence>
<evidence type="ECO:0000259" key="4">
    <source>
        <dbReference type="PROSITE" id="PS50932"/>
    </source>
</evidence>
<dbReference type="EMBL" id="CAAHFG010000001">
    <property type="protein sequence ID" value="VGO12512.1"/>
    <property type="molecule type" value="Genomic_DNA"/>
</dbReference>
<keyword evidence="2" id="KW-0238">DNA-binding</keyword>
<dbReference type="Gene3D" id="1.10.260.40">
    <property type="entry name" value="lambda repressor-like DNA-binding domains"/>
    <property type="match status" value="1"/>
</dbReference>
<dbReference type="RefSeq" id="WP_136078170.1">
    <property type="nucleotide sequence ID" value="NZ_CAAHFG010000001.1"/>
</dbReference>
<dbReference type="AlphaFoldDB" id="A0A6C2TY18"/>
<keyword evidence="1" id="KW-0805">Transcription regulation</keyword>
<feature type="domain" description="HTH lacI-type" evidence="4">
    <location>
        <begin position="2"/>
        <end position="59"/>
    </location>
</feature>